<dbReference type="SUPFAM" id="SSF103473">
    <property type="entry name" value="MFS general substrate transporter"/>
    <property type="match status" value="1"/>
</dbReference>
<dbReference type="CDD" id="cd06173">
    <property type="entry name" value="MFS_MefA_like"/>
    <property type="match status" value="1"/>
</dbReference>
<name>A0ABW1NUK9_9ACTN</name>
<evidence type="ECO:0000256" key="1">
    <source>
        <dbReference type="ARBA" id="ARBA00004651"/>
    </source>
</evidence>
<dbReference type="PANTHER" id="PTHR23513:SF6">
    <property type="entry name" value="MAJOR FACILITATOR SUPERFAMILY ASSOCIATED DOMAIN-CONTAINING PROTEIN"/>
    <property type="match status" value="1"/>
</dbReference>
<accession>A0ABW1NUK9</accession>
<feature type="transmembrane region" description="Helical" evidence="6">
    <location>
        <begin position="224"/>
        <end position="247"/>
    </location>
</feature>
<feature type="transmembrane region" description="Helical" evidence="6">
    <location>
        <begin position="375"/>
        <end position="396"/>
    </location>
</feature>
<feature type="transmembrane region" description="Helical" evidence="6">
    <location>
        <begin position="46"/>
        <end position="67"/>
    </location>
</feature>
<evidence type="ECO:0000256" key="4">
    <source>
        <dbReference type="ARBA" id="ARBA00022989"/>
    </source>
</evidence>
<sequence>MSRTEPHPLRQRRFLYIWAASFCTEVSRWSLLIALPLYALALTGSALITSAVAMLGLLPSLVLTPLAGVFADRWSPARLMAWLAGTRAVLLLPLLFVHDDGDLWIVYLVMAAESGLTGMFESVKNAMVPTLVPAGQLVSANATINLNSNLGRLVGSPVGGFLLGLVGMGSVVLTSVAMLIVTVVLVALVGSEGVRRVVSPGGTAFWRELPTGLRAIGGSAQLRAVALILGLLSVAQGLFVILFLLFVTNLIAGGESEAGLLRGVQAIGGLLGGVVAGRVARRFEVHQFVVYGLLLFGLVSLSIWNLTLLTTWIWVYIGLFTLAGAPSVWLMAGWLSLVQAATPEGLRGRVMSTFIALSDGQQAIGMMLAGVLAGFLPTLVALNVQAAVLFTAWILAARMLRSRGTPVTATAEPVSAAR</sequence>
<dbReference type="InterPro" id="IPR011701">
    <property type="entry name" value="MFS"/>
</dbReference>
<keyword evidence="2" id="KW-1003">Cell membrane</keyword>
<reference evidence="8" key="1">
    <citation type="journal article" date="2019" name="Int. J. Syst. Evol. Microbiol.">
        <title>The Global Catalogue of Microorganisms (GCM) 10K type strain sequencing project: providing services to taxonomists for standard genome sequencing and annotation.</title>
        <authorList>
            <consortium name="The Broad Institute Genomics Platform"/>
            <consortium name="The Broad Institute Genome Sequencing Center for Infectious Disease"/>
            <person name="Wu L."/>
            <person name="Ma J."/>
        </authorList>
    </citation>
    <scope>NUCLEOTIDE SEQUENCE [LARGE SCALE GENOMIC DNA]</scope>
    <source>
        <strain evidence="8">JCM 30346</strain>
    </source>
</reference>
<keyword evidence="8" id="KW-1185">Reference proteome</keyword>
<protein>
    <submittedName>
        <fullName evidence="7">MFS transporter</fullName>
    </submittedName>
</protein>
<evidence type="ECO:0000313" key="8">
    <source>
        <dbReference type="Proteomes" id="UP001596137"/>
    </source>
</evidence>
<evidence type="ECO:0000256" key="2">
    <source>
        <dbReference type="ARBA" id="ARBA00022475"/>
    </source>
</evidence>
<feature type="transmembrane region" description="Helical" evidence="6">
    <location>
        <begin position="288"/>
        <end position="307"/>
    </location>
</feature>
<keyword evidence="5 6" id="KW-0472">Membrane</keyword>
<evidence type="ECO:0000256" key="6">
    <source>
        <dbReference type="SAM" id="Phobius"/>
    </source>
</evidence>
<keyword evidence="4 6" id="KW-1133">Transmembrane helix</keyword>
<dbReference type="EMBL" id="JBHSRF010000103">
    <property type="protein sequence ID" value="MFC6086850.1"/>
    <property type="molecule type" value="Genomic_DNA"/>
</dbReference>
<dbReference type="PANTHER" id="PTHR23513">
    <property type="entry name" value="INTEGRAL MEMBRANE EFFLUX PROTEIN-RELATED"/>
    <property type="match status" value="1"/>
</dbReference>
<keyword evidence="3 6" id="KW-0812">Transmembrane</keyword>
<feature type="transmembrane region" description="Helical" evidence="6">
    <location>
        <begin position="161"/>
        <end position="189"/>
    </location>
</feature>
<dbReference type="Gene3D" id="1.20.1250.20">
    <property type="entry name" value="MFS general substrate transporter like domains"/>
    <property type="match status" value="1"/>
</dbReference>
<evidence type="ECO:0000256" key="5">
    <source>
        <dbReference type="ARBA" id="ARBA00023136"/>
    </source>
</evidence>
<feature type="transmembrane region" description="Helical" evidence="6">
    <location>
        <begin position="79"/>
        <end position="98"/>
    </location>
</feature>
<feature type="transmembrane region" description="Helical" evidence="6">
    <location>
        <begin position="313"/>
        <end position="338"/>
    </location>
</feature>
<dbReference type="RefSeq" id="WP_380762432.1">
    <property type="nucleotide sequence ID" value="NZ_JBHSRF010000103.1"/>
</dbReference>
<gene>
    <name evidence="7" type="ORF">ACFP1K_37195</name>
</gene>
<comment type="caution">
    <text evidence="7">The sequence shown here is derived from an EMBL/GenBank/DDBJ whole genome shotgun (WGS) entry which is preliminary data.</text>
</comment>
<dbReference type="InterPro" id="IPR036259">
    <property type="entry name" value="MFS_trans_sf"/>
</dbReference>
<organism evidence="7 8">
    <name type="scientific">Sphaerisporangium aureirubrum</name>
    <dbReference type="NCBI Taxonomy" id="1544736"/>
    <lineage>
        <taxon>Bacteria</taxon>
        <taxon>Bacillati</taxon>
        <taxon>Actinomycetota</taxon>
        <taxon>Actinomycetes</taxon>
        <taxon>Streptosporangiales</taxon>
        <taxon>Streptosporangiaceae</taxon>
        <taxon>Sphaerisporangium</taxon>
    </lineage>
</organism>
<dbReference type="Proteomes" id="UP001596137">
    <property type="component" value="Unassembled WGS sequence"/>
</dbReference>
<proteinExistence type="predicted"/>
<comment type="subcellular location">
    <subcellularLocation>
        <location evidence="1">Cell membrane</location>
        <topology evidence="1">Multi-pass membrane protein</topology>
    </subcellularLocation>
</comment>
<evidence type="ECO:0000313" key="7">
    <source>
        <dbReference type="EMBL" id="MFC6086850.1"/>
    </source>
</evidence>
<evidence type="ECO:0000256" key="3">
    <source>
        <dbReference type="ARBA" id="ARBA00022692"/>
    </source>
</evidence>
<dbReference type="Pfam" id="PF07690">
    <property type="entry name" value="MFS_1"/>
    <property type="match status" value="1"/>
</dbReference>